<feature type="region of interest" description="Disordered" evidence="1">
    <location>
        <begin position="1"/>
        <end position="31"/>
    </location>
</feature>
<comment type="caution">
    <text evidence="2">The sequence shown here is derived from an EMBL/GenBank/DDBJ whole genome shotgun (WGS) entry which is preliminary data.</text>
</comment>
<sequence>MEFTARLGCIPKQPDSQTAPRGATGSSHDGALTLSGAPFRGTWAWFAAEDASPDYNSDAAGARFSSWAFPGSLAVTKGILARARPCLRVSQPPLVVVTVAEESILGQPRAGACRRPVSAPALVSRGERVRRCVTPRQTCPRPGGLGRNLLSKTRWFTRFCNSHQVSHLARFFIDARAKISIAESHLDYHQKKARPQRRGYRGALLVLNFLGASRAGVRLRAVQGANTSLHGLRGREGRVPPEPNLSCHGFVSRSARQVSTMILPQVHLRKPCYDFCFL</sequence>
<dbReference type="PANTHER" id="PTHR33205:SF1">
    <property type="entry name" value="TRANSMEMBRANE PROTEIN"/>
    <property type="match status" value="1"/>
</dbReference>
<dbReference type="EMBL" id="RCHU01000296">
    <property type="protein sequence ID" value="TKS08430.1"/>
    <property type="molecule type" value="Genomic_DNA"/>
</dbReference>
<evidence type="ECO:0000256" key="1">
    <source>
        <dbReference type="SAM" id="MobiDB-lite"/>
    </source>
</evidence>
<organism evidence="2">
    <name type="scientific">Populus alba</name>
    <name type="common">White poplar</name>
    <dbReference type="NCBI Taxonomy" id="43335"/>
    <lineage>
        <taxon>Eukaryota</taxon>
        <taxon>Viridiplantae</taxon>
        <taxon>Streptophyta</taxon>
        <taxon>Embryophyta</taxon>
        <taxon>Tracheophyta</taxon>
        <taxon>Spermatophyta</taxon>
        <taxon>Magnoliopsida</taxon>
        <taxon>eudicotyledons</taxon>
        <taxon>Gunneridae</taxon>
        <taxon>Pentapetalae</taxon>
        <taxon>rosids</taxon>
        <taxon>fabids</taxon>
        <taxon>Malpighiales</taxon>
        <taxon>Salicaceae</taxon>
        <taxon>Saliceae</taxon>
        <taxon>Populus</taxon>
    </lineage>
</organism>
<dbReference type="PANTHER" id="PTHR33205">
    <property type="entry name" value="TRANSMEMBRANE PROTEIN"/>
    <property type="match status" value="1"/>
</dbReference>
<dbReference type="AlphaFoldDB" id="A0A4U5QD71"/>
<reference evidence="2" key="1">
    <citation type="submission" date="2018-10" db="EMBL/GenBank/DDBJ databases">
        <title>Population genomic analysis revealed the cold adaptation of white poplar.</title>
        <authorList>
            <person name="Liu Y.-J."/>
        </authorList>
    </citation>
    <scope>NUCLEOTIDE SEQUENCE [LARGE SCALE GENOMIC DNA]</scope>
    <source>
        <strain evidence="2">PAL-ZL1</strain>
    </source>
</reference>
<gene>
    <name evidence="2" type="ORF">D5086_0000103110</name>
</gene>
<evidence type="ECO:0000313" key="2">
    <source>
        <dbReference type="EMBL" id="TKS08430.1"/>
    </source>
</evidence>
<proteinExistence type="predicted"/>
<feature type="compositionally biased region" description="Polar residues" evidence="1">
    <location>
        <begin position="14"/>
        <end position="27"/>
    </location>
</feature>
<name>A0A4U5QD71_POPAL</name>
<protein>
    <submittedName>
        <fullName evidence="2">Uncharacterized protein</fullName>
    </submittedName>
</protein>
<accession>A0A4U5QD71</accession>